<dbReference type="PROSITE" id="PS51354">
    <property type="entry name" value="GLUTAREDOXIN_2"/>
    <property type="match status" value="1"/>
</dbReference>
<protein>
    <submittedName>
        <fullName evidence="2">Arsenate reductase</fullName>
    </submittedName>
</protein>
<dbReference type="OrthoDB" id="9790554at2"/>
<dbReference type="PANTHER" id="PTHR30041">
    <property type="entry name" value="ARSENATE REDUCTASE"/>
    <property type="match status" value="1"/>
</dbReference>
<organism evidence="2 3">
    <name type="scientific">Baekduia soli</name>
    <dbReference type="NCBI Taxonomy" id="496014"/>
    <lineage>
        <taxon>Bacteria</taxon>
        <taxon>Bacillati</taxon>
        <taxon>Actinomycetota</taxon>
        <taxon>Thermoleophilia</taxon>
        <taxon>Solirubrobacterales</taxon>
        <taxon>Baekduiaceae</taxon>
        <taxon>Baekduia</taxon>
    </lineage>
</organism>
<dbReference type="PROSITE" id="PS51353">
    <property type="entry name" value="ARSC"/>
    <property type="match status" value="1"/>
</dbReference>
<evidence type="ECO:0000313" key="3">
    <source>
        <dbReference type="Proteomes" id="UP000321805"/>
    </source>
</evidence>
<gene>
    <name evidence="2" type="ORF">FSW04_09555</name>
</gene>
<evidence type="ECO:0000256" key="1">
    <source>
        <dbReference type="PROSITE-ProRule" id="PRU01282"/>
    </source>
</evidence>
<accession>A0A5B8U442</accession>
<dbReference type="Proteomes" id="UP000321805">
    <property type="component" value="Chromosome"/>
</dbReference>
<keyword evidence="3" id="KW-1185">Reference proteome</keyword>
<dbReference type="PANTHER" id="PTHR30041:SF4">
    <property type="entry name" value="ARSENATE REDUCTASE"/>
    <property type="match status" value="1"/>
</dbReference>
<dbReference type="KEGG" id="bsol:FSW04_09555"/>
<dbReference type="Gene3D" id="3.40.30.10">
    <property type="entry name" value="Glutaredoxin"/>
    <property type="match status" value="1"/>
</dbReference>
<name>A0A5B8U442_9ACTN</name>
<dbReference type="AlphaFoldDB" id="A0A5B8U442"/>
<sequence>MAEITVYEKPTCSTCRRLVALLRERGVDFDSVDYHVGGLAEDELRGLLDKAGLRPVDVLRRREAPAAGRDADALAALDDDALIAEMVAHPPLVERPIVVRGDRAVLARPVERVLELLDDV</sequence>
<proteinExistence type="inferred from homology"/>
<reference evidence="2 3" key="1">
    <citation type="journal article" date="2018" name="J. Microbiol.">
        <title>Baekduia soli gen. nov., sp. nov., a novel bacterium isolated from the soil of Baekdu Mountain and proposal of a novel family name, Baekduiaceae fam. nov.</title>
        <authorList>
            <person name="An D.S."/>
            <person name="Siddiqi M.Z."/>
            <person name="Kim K.H."/>
            <person name="Yu H.S."/>
            <person name="Im W.T."/>
        </authorList>
    </citation>
    <scope>NUCLEOTIDE SEQUENCE [LARGE SCALE GENOMIC DNA]</scope>
    <source>
        <strain evidence="2 3">BR7-21</strain>
    </source>
</reference>
<dbReference type="InterPro" id="IPR036249">
    <property type="entry name" value="Thioredoxin-like_sf"/>
</dbReference>
<comment type="similarity">
    <text evidence="1">Belongs to the ArsC family.</text>
</comment>
<dbReference type="InterPro" id="IPR006660">
    <property type="entry name" value="Arsenate_reductase-like"/>
</dbReference>
<evidence type="ECO:0000313" key="2">
    <source>
        <dbReference type="EMBL" id="QEC47790.1"/>
    </source>
</evidence>
<dbReference type="SUPFAM" id="SSF52833">
    <property type="entry name" value="Thioredoxin-like"/>
    <property type="match status" value="1"/>
</dbReference>
<dbReference type="EMBL" id="CP042430">
    <property type="protein sequence ID" value="QEC47790.1"/>
    <property type="molecule type" value="Genomic_DNA"/>
</dbReference>
<dbReference type="RefSeq" id="WP_146918645.1">
    <property type="nucleotide sequence ID" value="NZ_CP042430.1"/>
</dbReference>
<dbReference type="Pfam" id="PF03960">
    <property type="entry name" value="ArsC"/>
    <property type="match status" value="1"/>
</dbReference>